<dbReference type="Proteomes" id="UP000054477">
    <property type="component" value="Unassembled WGS sequence"/>
</dbReference>
<organism evidence="1 2">
    <name type="scientific">Laccaria amethystina LaAM-08-1</name>
    <dbReference type="NCBI Taxonomy" id="1095629"/>
    <lineage>
        <taxon>Eukaryota</taxon>
        <taxon>Fungi</taxon>
        <taxon>Dikarya</taxon>
        <taxon>Basidiomycota</taxon>
        <taxon>Agaricomycotina</taxon>
        <taxon>Agaricomycetes</taxon>
        <taxon>Agaricomycetidae</taxon>
        <taxon>Agaricales</taxon>
        <taxon>Agaricineae</taxon>
        <taxon>Hydnangiaceae</taxon>
        <taxon>Laccaria</taxon>
    </lineage>
</organism>
<proteinExistence type="predicted"/>
<evidence type="ECO:0000313" key="2">
    <source>
        <dbReference type="Proteomes" id="UP000054477"/>
    </source>
</evidence>
<feature type="non-terminal residue" evidence="1">
    <location>
        <position position="1"/>
    </location>
</feature>
<reference evidence="1 2" key="1">
    <citation type="submission" date="2014-04" db="EMBL/GenBank/DDBJ databases">
        <authorList>
            <consortium name="DOE Joint Genome Institute"/>
            <person name="Kuo A."/>
            <person name="Kohler A."/>
            <person name="Nagy L.G."/>
            <person name="Floudas D."/>
            <person name="Copeland A."/>
            <person name="Barry K.W."/>
            <person name="Cichocki N."/>
            <person name="Veneault-Fourrey C."/>
            <person name="LaButti K."/>
            <person name="Lindquist E.A."/>
            <person name="Lipzen A."/>
            <person name="Lundell T."/>
            <person name="Morin E."/>
            <person name="Murat C."/>
            <person name="Sun H."/>
            <person name="Tunlid A."/>
            <person name="Henrissat B."/>
            <person name="Grigoriev I.V."/>
            <person name="Hibbett D.S."/>
            <person name="Martin F."/>
            <person name="Nordberg H.P."/>
            <person name="Cantor M.N."/>
            <person name="Hua S.X."/>
        </authorList>
    </citation>
    <scope>NUCLEOTIDE SEQUENCE [LARGE SCALE GENOMIC DNA]</scope>
    <source>
        <strain evidence="1 2">LaAM-08-1</strain>
    </source>
</reference>
<accession>A0A0C9XVU2</accession>
<keyword evidence="2" id="KW-1185">Reference proteome</keyword>
<reference evidence="2" key="2">
    <citation type="submission" date="2015-01" db="EMBL/GenBank/DDBJ databases">
        <title>Evolutionary Origins and Diversification of the Mycorrhizal Mutualists.</title>
        <authorList>
            <consortium name="DOE Joint Genome Institute"/>
            <consortium name="Mycorrhizal Genomics Consortium"/>
            <person name="Kohler A."/>
            <person name="Kuo A."/>
            <person name="Nagy L.G."/>
            <person name="Floudas D."/>
            <person name="Copeland A."/>
            <person name="Barry K.W."/>
            <person name="Cichocki N."/>
            <person name="Veneault-Fourrey C."/>
            <person name="LaButti K."/>
            <person name="Lindquist E.A."/>
            <person name="Lipzen A."/>
            <person name="Lundell T."/>
            <person name="Morin E."/>
            <person name="Murat C."/>
            <person name="Riley R."/>
            <person name="Ohm R."/>
            <person name="Sun H."/>
            <person name="Tunlid A."/>
            <person name="Henrissat B."/>
            <person name="Grigoriev I.V."/>
            <person name="Hibbett D.S."/>
            <person name="Martin F."/>
        </authorList>
    </citation>
    <scope>NUCLEOTIDE SEQUENCE [LARGE SCALE GENOMIC DNA]</scope>
    <source>
        <strain evidence="2">LaAM-08-1</strain>
    </source>
</reference>
<name>A0A0C9XVU2_9AGAR</name>
<evidence type="ECO:0000313" key="1">
    <source>
        <dbReference type="EMBL" id="KIK00063.1"/>
    </source>
</evidence>
<protein>
    <submittedName>
        <fullName evidence="1">Uncharacterized protein</fullName>
    </submittedName>
</protein>
<dbReference type="AlphaFoldDB" id="A0A0C9XVU2"/>
<dbReference type="HOGENOM" id="CLU_114204_0_0_1"/>
<sequence>FLSFSYRLLQRGITHNASLIRIVRLDRFVAIIVGYAHLNFGPDSELTYNVDAWSTTSFVYYDEVLSNVKSEFLRRTPIGFCKYLETDKLCRILRVRGWRQRVLNKKV</sequence>
<gene>
    <name evidence="1" type="ORF">K443DRAFT_62146</name>
</gene>
<feature type="non-terminal residue" evidence="1">
    <location>
        <position position="107"/>
    </location>
</feature>
<dbReference type="EMBL" id="KN838633">
    <property type="protein sequence ID" value="KIK00063.1"/>
    <property type="molecule type" value="Genomic_DNA"/>
</dbReference>